<evidence type="ECO:0000313" key="2">
    <source>
        <dbReference type="Proteomes" id="UP000314986"/>
    </source>
</evidence>
<dbReference type="Proteomes" id="UP000314986">
    <property type="component" value="Unassembled WGS sequence"/>
</dbReference>
<proteinExistence type="predicted"/>
<name>A0A4W3IQH6_CALMI</name>
<protein>
    <submittedName>
        <fullName evidence="1">Uncharacterized protein</fullName>
    </submittedName>
</protein>
<reference evidence="1" key="5">
    <citation type="submission" date="2025-09" db="UniProtKB">
        <authorList>
            <consortium name="Ensembl"/>
        </authorList>
    </citation>
    <scope>IDENTIFICATION</scope>
</reference>
<keyword evidence="2" id="KW-1185">Reference proteome</keyword>
<sequence>MPLIEETYQHFLENGDTQTDLEEDVFWDPVEPLHLGSAHVWLESLAYSMTYEDQVDINNYQGKEEALIQIKLMPCTTSGNCVRECSEIN</sequence>
<reference evidence="1" key="4">
    <citation type="submission" date="2025-08" db="UniProtKB">
        <authorList>
            <consortium name="Ensembl"/>
        </authorList>
    </citation>
    <scope>IDENTIFICATION</scope>
</reference>
<reference evidence="2" key="1">
    <citation type="journal article" date="2006" name="Science">
        <title>Ancient noncoding elements conserved in the human genome.</title>
        <authorList>
            <person name="Venkatesh B."/>
            <person name="Kirkness E.F."/>
            <person name="Loh Y.H."/>
            <person name="Halpern A.L."/>
            <person name="Lee A.P."/>
            <person name="Johnson J."/>
            <person name="Dandona N."/>
            <person name="Viswanathan L.D."/>
            <person name="Tay A."/>
            <person name="Venter J.C."/>
            <person name="Strausberg R.L."/>
            <person name="Brenner S."/>
        </authorList>
    </citation>
    <scope>NUCLEOTIDE SEQUENCE [LARGE SCALE GENOMIC DNA]</scope>
</reference>
<dbReference type="GeneTree" id="ENSGT00940000163104"/>
<evidence type="ECO:0000313" key="1">
    <source>
        <dbReference type="Ensembl" id="ENSCMIP00000031537.1"/>
    </source>
</evidence>
<dbReference type="Ensembl" id="ENSCMIT00000032017.1">
    <property type="protein sequence ID" value="ENSCMIP00000031537.1"/>
    <property type="gene ID" value="ENSCMIG00000013523.1"/>
</dbReference>
<reference evidence="2" key="3">
    <citation type="journal article" date="2014" name="Nature">
        <title>Elephant shark genome provides unique insights into gnathostome evolution.</title>
        <authorList>
            <consortium name="International Elephant Shark Genome Sequencing Consortium"/>
            <person name="Venkatesh B."/>
            <person name="Lee A.P."/>
            <person name="Ravi V."/>
            <person name="Maurya A.K."/>
            <person name="Lian M.M."/>
            <person name="Swann J.B."/>
            <person name="Ohta Y."/>
            <person name="Flajnik M.F."/>
            <person name="Sutoh Y."/>
            <person name="Kasahara M."/>
            <person name="Hoon S."/>
            <person name="Gangu V."/>
            <person name="Roy S.W."/>
            <person name="Irimia M."/>
            <person name="Korzh V."/>
            <person name="Kondrychyn I."/>
            <person name="Lim Z.W."/>
            <person name="Tay B.H."/>
            <person name="Tohari S."/>
            <person name="Kong K.W."/>
            <person name="Ho S."/>
            <person name="Lorente-Galdos B."/>
            <person name="Quilez J."/>
            <person name="Marques-Bonet T."/>
            <person name="Raney B.J."/>
            <person name="Ingham P.W."/>
            <person name="Tay A."/>
            <person name="Hillier L.W."/>
            <person name="Minx P."/>
            <person name="Boehm T."/>
            <person name="Wilson R.K."/>
            <person name="Brenner S."/>
            <person name="Warren W.C."/>
        </authorList>
    </citation>
    <scope>NUCLEOTIDE SEQUENCE [LARGE SCALE GENOMIC DNA]</scope>
</reference>
<organism evidence="1 2">
    <name type="scientific">Callorhinchus milii</name>
    <name type="common">Ghost shark</name>
    <dbReference type="NCBI Taxonomy" id="7868"/>
    <lineage>
        <taxon>Eukaryota</taxon>
        <taxon>Metazoa</taxon>
        <taxon>Chordata</taxon>
        <taxon>Craniata</taxon>
        <taxon>Vertebrata</taxon>
        <taxon>Chondrichthyes</taxon>
        <taxon>Holocephali</taxon>
        <taxon>Chimaeriformes</taxon>
        <taxon>Callorhinchidae</taxon>
        <taxon>Callorhinchus</taxon>
    </lineage>
</organism>
<dbReference type="AlphaFoldDB" id="A0A4W3IQH6"/>
<accession>A0A4W3IQH6</accession>
<reference evidence="2" key="2">
    <citation type="journal article" date="2007" name="PLoS Biol.">
        <title>Survey sequencing and comparative analysis of the elephant shark (Callorhinchus milii) genome.</title>
        <authorList>
            <person name="Venkatesh B."/>
            <person name="Kirkness E.F."/>
            <person name="Loh Y.H."/>
            <person name="Halpern A.L."/>
            <person name="Lee A.P."/>
            <person name="Johnson J."/>
            <person name="Dandona N."/>
            <person name="Viswanathan L.D."/>
            <person name="Tay A."/>
            <person name="Venter J.C."/>
            <person name="Strausberg R.L."/>
            <person name="Brenner S."/>
        </authorList>
    </citation>
    <scope>NUCLEOTIDE SEQUENCE [LARGE SCALE GENOMIC DNA]</scope>
</reference>